<dbReference type="STRING" id="474950.SAMN05421771_2661"/>
<keyword evidence="3" id="KW-1185">Reference proteome</keyword>
<evidence type="ECO:0000313" key="3">
    <source>
        <dbReference type="Proteomes" id="UP000199024"/>
    </source>
</evidence>
<sequence length="38" mass="4202">MMIEGWDGDEENGMKAILMFGILFVVVAVAARNFRRGG</sequence>
<evidence type="ECO:0000256" key="1">
    <source>
        <dbReference type="SAM" id="Phobius"/>
    </source>
</evidence>
<keyword evidence="1" id="KW-0812">Transmembrane</keyword>
<evidence type="ECO:0000313" key="2">
    <source>
        <dbReference type="EMBL" id="SFS15175.1"/>
    </source>
</evidence>
<feature type="transmembrane region" description="Helical" evidence="1">
    <location>
        <begin position="16"/>
        <end position="34"/>
    </location>
</feature>
<keyword evidence="1" id="KW-0472">Membrane</keyword>
<gene>
    <name evidence="2" type="ORF">SAMN05421771_2661</name>
</gene>
<dbReference type="AlphaFoldDB" id="A0A1I6MHI5"/>
<accession>A0A1I6MHI5</accession>
<name>A0A1I6MHI5_9BACT</name>
<protein>
    <submittedName>
        <fullName evidence="2">Uncharacterized protein</fullName>
    </submittedName>
</protein>
<reference evidence="2 3" key="1">
    <citation type="submission" date="2016-10" db="EMBL/GenBank/DDBJ databases">
        <authorList>
            <person name="de Groot N.N."/>
        </authorList>
    </citation>
    <scope>NUCLEOTIDE SEQUENCE [LARGE SCALE GENOMIC DNA]</scope>
    <source>
        <strain evidence="2 3">DSM 21001</strain>
    </source>
</reference>
<proteinExistence type="predicted"/>
<organism evidence="2 3">
    <name type="scientific">Granulicella pectinivorans</name>
    <dbReference type="NCBI Taxonomy" id="474950"/>
    <lineage>
        <taxon>Bacteria</taxon>
        <taxon>Pseudomonadati</taxon>
        <taxon>Acidobacteriota</taxon>
        <taxon>Terriglobia</taxon>
        <taxon>Terriglobales</taxon>
        <taxon>Acidobacteriaceae</taxon>
        <taxon>Granulicella</taxon>
    </lineage>
</organism>
<dbReference type="Proteomes" id="UP000199024">
    <property type="component" value="Unassembled WGS sequence"/>
</dbReference>
<dbReference type="EMBL" id="FOZL01000001">
    <property type="protein sequence ID" value="SFS15175.1"/>
    <property type="molecule type" value="Genomic_DNA"/>
</dbReference>
<keyword evidence="1" id="KW-1133">Transmembrane helix</keyword>